<gene>
    <name evidence="6" type="ORF">RMAR0315_LOCUS8047</name>
    <name evidence="7" type="ORF">RMAR0315_LOCUS8048</name>
</gene>
<keyword evidence="3" id="KW-1133">Transmembrane helix</keyword>
<comment type="subcellular location">
    <subcellularLocation>
        <location evidence="1">Membrane</location>
        <topology evidence="1">Multi-pass membrane protein</topology>
    </subcellularLocation>
</comment>
<dbReference type="AlphaFoldDB" id="A0A6T6M5R8"/>
<evidence type="ECO:0000256" key="5">
    <source>
        <dbReference type="SAM" id="MobiDB-lite"/>
    </source>
</evidence>
<evidence type="ECO:0000313" key="7">
    <source>
        <dbReference type="EMBL" id="CAD8398058.1"/>
    </source>
</evidence>
<proteinExistence type="predicted"/>
<feature type="region of interest" description="Disordered" evidence="5">
    <location>
        <begin position="183"/>
        <end position="202"/>
    </location>
</feature>
<feature type="region of interest" description="Disordered" evidence="5">
    <location>
        <begin position="335"/>
        <end position="435"/>
    </location>
</feature>
<dbReference type="PANTHER" id="PTHR17920:SF3">
    <property type="entry name" value="TRANSMEMBRANE AND COILED-COIL DOMAIN-CONTAINING PROTEIN 4"/>
    <property type="match status" value="1"/>
</dbReference>
<feature type="compositionally biased region" description="Basic and acidic residues" evidence="5">
    <location>
        <begin position="341"/>
        <end position="353"/>
    </location>
</feature>
<dbReference type="PANTHER" id="PTHR17920">
    <property type="entry name" value="TRANSMEMBRANE AND COILED-COIL DOMAIN-CONTAINING PROTEIN 4 TMCO4"/>
    <property type="match status" value="1"/>
</dbReference>
<evidence type="ECO:0000256" key="3">
    <source>
        <dbReference type="ARBA" id="ARBA00022989"/>
    </source>
</evidence>
<evidence type="ECO:0000256" key="1">
    <source>
        <dbReference type="ARBA" id="ARBA00004141"/>
    </source>
</evidence>
<organism evidence="6">
    <name type="scientific">Rhodosorus marinus</name>
    <dbReference type="NCBI Taxonomy" id="101924"/>
    <lineage>
        <taxon>Eukaryota</taxon>
        <taxon>Rhodophyta</taxon>
        <taxon>Stylonematophyceae</taxon>
        <taxon>Stylonematales</taxon>
        <taxon>Stylonemataceae</taxon>
        <taxon>Rhodosorus</taxon>
    </lineage>
</organism>
<protein>
    <submittedName>
        <fullName evidence="6">Uncharacterized protein</fullName>
    </submittedName>
</protein>
<evidence type="ECO:0000256" key="2">
    <source>
        <dbReference type="ARBA" id="ARBA00022692"/>
    </source>
</evidence>
<name>A0A6T6M5R8_9RHOD</name>
<dbReference type="EMBL" id="HBEK01014840">
    <property type="protein sequence ID" value="CAD8398058.1"/>
    <property type="molecule type" value="Transcribed_RNA"/>
</dbReference>
<reference evidence="6" key="1">
    <citation type="submission" date="2021-01" db="EMBL/GenBank/DDBJ databases">
        <authorList>
            <person name="Corre E."/>
            <person name="Pelletier E."/>
            <person name="Niang G."/>
            <person name="Scheremetjew M."/>
            <person name="Finn R."/>
            <person name="Kale V."/>
            <person name="Holt S."/>
            <person name="Cochrane G."/>
            <person name="Meng A."/>
            <person name="Brown T."/>
            <person name="Cohen L."/>
        </authorList>
    </citation>
    <scope>NUCLEOTIDE SEQUENCE</scope>
    <source>
        <strain evidence="6">UTEX LB 2760</strain>
    </source>
</reference>
<sequence length="692" mass="75338">MSSPPASTSRARRRMSTMEGINNLSATEDTYVPASLRRNSLPAFRQTGSEARNRNGHCGGLVDICEVFHHRGIIVGTSLTEERNSCSSQVSEGREASEKIETEAPKSPIIRGLHSFVGTMKEIVQPLIEPPELGSDPYLHGGATETLTQWERIDEASRQQVIRRLVINNGGDLEIIDTGTAPATDYETEKGNGGQGRNEHRDKLAQQTLSSNRSATTAMYEDSSSPGFGNFVDAMMDIVGMFPDYPGLDLEGAPDTAEVDDERAVKQEFADAGDKETPFSTNLSRQSWSPVADGSWPSAFVQKTTQGNQDSVVDTLKDLVQPSLDNHDLLQSTVLASQNPERTHVTELDHAPNRELIVVPERTTSKRSTGGSDNGSTTETEPLPIGSEGKESRSNIEIEEDGTDDVNSKRSRSPLPRTPEGDDCDATSIGESGSETVYEEVEELVRVLVEVVAATFSSSKEPAVGQIEIRSSKDEEEDLSRCYAIFVELFALSLRINDENLSLCTEALLKVAKCFDLSSPEAIVLSGIKKAGELKNEEDVELMESSLSLSFLTLYKSSARSAREALFWVVQTILKTNWSHPYDARIRAGIRRLAKNLRVPWKDVASYEQAIVQYEHSRLTTVDEDRVQGTIREAELRDKKDWKKSATVAATASVGAVALAATGVLALPALGTALATMGTATGVSMFGTVGHH</sequence>
<keyword evidence="4" id="KW-0472">Membrane</keyword>
<evidence type="ECO:0000313" key="6">
    <source>
        <dbReference type="EMBL" id="CAD8398057.1"/>
    </source>
</evidence>
<dbReference type="InterPro" id="IPR007941">
    <property type="entry name" value="DUF726"/>
</dbReference>
<accession>A0A6T6M5R8</accession>
<dbReference type="GO" id="GO:0016020">
    <property type="term" value="C:membrane"/>
    <property type="evidence" value="ECO:0007669"/>
    <property type="project" value="UniProtKB-SubCell"/>
</dbReference>
<evidence type="ECO:0000256" key="4">
    <source>
        <dbReference type="ARBA" id="ARBA00023136"/>
    </source>
</evidence>
<feature type="compositionally biased region" description="Polar residues" evidence="5">
    <location>
        <begin position="366"/>
        <end position="380"/>
    </location>
</feature>
<dbReference type="EMBL" id="HBEK01014839">
    <property type="protein sequence ID" value="CAD8398057.1"/>
    <property type="molecule type" value="Transcribed_RNA"/>
</dbReference>
<keyword evidence="2" id="KW-0812">Transmembrane</keyword>